<dbReference type="HOGENOM" id="CLU_3062584_0_0_10"/>
<dbReference type="eggNOG" id="ENOG502ZFQT">
    <property type="taxonomic scope" value="Bacteria"/>
</dbReference>
<dbReference type="EMBL" id="ABIB01000001">
    <property type="protein sequence ID" value="EDP98243.1"/>
    <property type="molecule type" value="Genomic_DNA"/>
</dbReference>
<protein>
    <submittedName>
        <fullName evidence="1">Uncharacterized protein</fullName>
    </submittedName>
</protein>
<dbReference type="STRING" id="391587.KAOT1_13537"/>
<dbReference type="RefSeq" id="WP_007095256.1">
    <property type="nucleotide sequence ID" value="NZ_CP142125.1"/>
</dbReference>
<organism evidence="1 2">
    <name type="scientific">Kordia algicida OT-1</name>
    <dbReference type="NCBI Taxonomy" id="391587"/>
    <lineage>
        <taxon>Bacteria</taxon>
        <taxon>Pseudomonadati</taxon>
        <taxon>Bacteroidota</taxon>
        <taxon>Flavobacteriia</taxon>
        <taxon>Flavobacteriales</taxon>
        <taxon>Flavobacteriaceae</taxon>
        <taxon>Kordia</taxon>
    </lineage>
</organism>
<comment type="caution">
    <text evidence="1">The sequence shown here is derived from an EMBL/GenBank/DDBJ whole genome shotgun (WGS) entry which is preliminary data.</text>
</comment>
<keyword evidence="2" id="KW-1185">Reference proteome</keyword>
<evidence type="ECO:0000313" key="2">
    <source>
        <dbReference type="Proteomes" id="UP000002945"/>
    </source>
</evidence>
<sequence>MLENISNLGTALSKKEQRQITGGVFINNEADCLRCGGEWDAPFCTLPSNTPCQ</sequence>
<evidence type="ECO:0000313" key="1">
    <source>
        <dbReference type="EMBL" id="EDP98243.1"/>
    </source>
</evidence>
<dbReference type="Proteomes" id="UP000002945">
    <property type="component" value="Unassembled WGS sequence"/>
</dbReference>
<proteinExistence type="predicted"/>
<reference evidence="1 2" key="1">
    <citation type="journal article" date="2011" name="J. Bacteriol.">
        <title>Genome sequence of the algicidal bacterium Kordia algicida OT-1.</title>
        <authorList>
            <person name="Lee H.S."/>
            <person name="Kang S.G."/>
            <person name="Kwon K.K."/>
            <person name="Lee J.H."/>
            <person name="Kim S.J."/>
        </authorList>
    </citation>
    <scope>NUCLEOTIDE SEQUENCE [LARGE SCALE GENOMIC DNA]</scope>
    <source>
        <strain evidence="1 2">OT-1</strain>
    </source>
</reference>
<gene>
    <name evidence="1" type="ORF">KAOT1_13537</name>
</gene>
<name>A9DK22_9FLAO</name>
<accession>A9DK22</accession>
<dbReference type="AlphaFoldDB" id="A9DK22"/>